<evidence type="ECO:0000256" key="6">
    <source>
        <dbReference type="ARBA" id="ARBA00022989"/>
    </source>
</evidence>
<keyword evidence="3" id="KW-1003">Cell membrane</keyword>
<evidence type="ECO:0000256" key="3">
    <source>
        <dbReference type="ARBA" id="ARBA00022475"/>
    </source>
</evidence>
<reference evidence="11 12" key="1">
    <citation type="submission" date="2016-11" db="EMBL/GenBank/DDBJ databases">
        <authorList>
            <person name="Jaros S."/>
            <person name="Januszkiewicz K."/>
            <person name="Wedrychowicz H."/>
        </authorList>
    </citation>
    <scope>NUCLEOTIDE SEQUENCE [LARGE SCALE GENOMIC DNA]</scope>
    <source>
        <strain evidence="11 12">DSM 18772</strain>
    </source>
</reference>
<dbReference type="EMBL" id="FQYR01000002">
    <property type="protein sequence ID" value="SHI80386.1"/>
    <property type="molecule type" value="Genomic_DNA"/>
</dbReference>
<accession>A0A1M6E4F6</accession>
<name>A0A1M6E4F6_9BACT</name>
<evidence type="ECO:0000256" key="9">
    <source>
        <dbReference type="SAM" id="Phobius"/>
    </source>
</evidence>
<gene>
    <name evidence="11" type="ORF">SAMN02745181_0930</name>
</gene>
<dbReference type="GO" id="GO:0005886">
    <property type="term" value="C:plasma membrane"/>
    <property type="evidence" value="ECO:0007669"/>
    <property type="project" value="UniProtKB-SubCell"/>
</dbReference>
<protein>
    <submittedName>
        <fullName evidence="11">TRAP-type C4-dicarboxylate transport system, small permease component</fullName>
    </submittedName>
</protein>
<dbReference type="Pfam" id="PF04290">
    <property type="entry name" value="DctQ"/>
    <property type="match status" value="1"/>
</dbReference>
<dbReference type="InParanoid" id="A0A1M6E4F6"/>
<evidence type="ECO:0000313" key="11">
    <source>
        <dbReference type="EMBL" id="SHI80386.1"/>
    </source>
</evidence>
<evidence type="ECO:0000256" key="7">
    <source>
        <dbReference type="ARBA" id="ARBA00023136"/>
    </source>
</evidence>
<evidence type="ECO:0000256" key="4">
    <source>
        <dbReference type="ARBA" id="ARBA00022519"/>
    </source>
</evidence>
<evidence type="ECO:0000256" key="1">
    <source>
        <dbReference type="ARBA" id="ARBA00004429"/>
    </source>
</evidence>
<evidence type="ECO:0000256" key="2">
    <source>
        <dbReference type="ARBA" id="ARBA00022448"/>
    </source>
</evidence>
<dbReference type="InterPro" id="IPR055348">
    <property type="entry name" value="DctQ"/>
</dbReference>
<dbReference type="GO" id="GO:0015740">
    <property type="term" value="P:C4-dicarboxylate transport"/>
    <property type="evidence" value="ECO:0007669"/>
    <property type="project" value="TreeGrafter"/>
</dbReference>
<comment type="subcellular location">
    <subcellularLocation>
        <location evidence="1">Cell inner membrane</location>
        <topology evidence="1">Multi-pass membrane protein</topology>
    </subcellularLocation>
</comment>
<organism evidence="11 12">
    <name type="scientific">Rubritalea squalenifaciens DSM 18772</name>
    <dbReference type="NCBI Taxonomy" id="1123071"/>
    <lineage>
        <taxon>Bacteria</taxon>
        <taxon>Pseudomonadati</taxon>
        <taxon>Verrucomicrobiota</taxon>
        <taxon>Verrucomicrobiia</taxon>
        <taxon>Verrucomicrobiales</taxon>
        <taxon>Rubritaleaceae</taxon>
        <taxon>Rubritalea</taxon>
    </lineage>
</organism>
<evidence type="ECO:0000256" key="5">
    <source>
        <dbReference type="ARBA" id="ARBA00022692"/>
    </source>
</evidence>
<dbReference type="Proteomes" id="UP000184510">
    <property type="component" value="Unassembled WGS sequence"/>
</dbReference>
<dbReference type="RefSeq" id="WP_143158299.1">
    <property type="nucleotide sequence ID" value="NZ_FQYR01000002.1"/>
</dbReference>
<keyword evidence="5 9" id="KW-0812">Transmembrane</keyword>
<dbReference type="PANTHER" id="PTHR35011">
    <property type="entry name" value="2,3-DIKETO-L-GULONATE TRAP TRANSPORTER SMALL PERMEASE PROTEIN YIAM"/>
    <property type="match status" value="1"/>
</dbReference>
<keyword evidence="7 9" id="KW-0472">Membrane</keyword>
<dbReference type="FunCoup" id="A0A1M6E4F6">
    <property type="interactions" value="43"/>
</dbReference>
<sequence>MLKLLRIICAVCLTSLLVTVLMVILKLFTWTSEFSEFMLVWTVMLGGALAYAENSHLGLDILVEKFDDATRRMALFISHFLILVFAASVLLYGGTNLMLERFSMGQLMPSLGISKGWLYLSLPIAGVFICLSALANLLPKKDGKAQPHSTVSDVENS</sequence>
<feature type="transmembrane region" description="Helical" evidence="9">
    <location>
        <begin position="7"/>
        <end position="28"/>
    </location>
</feature>
<keyword evidence="4" id="KW-0997">Cell inner membrane</keyword>
<feature type="transmembrane region" description="Helical" evidence="9">
    <location>
        <begin position="117"/>
        <end position="138"/>
    </location>
</feature>
<evidence type="ECO:0000256" key="8">
    <source>
        <dbReference type="ARBA" id="ARBA00038436"/>
    </source>
</evidence>
<dbReference type="OrthoDB" id="9814265at2"/>
<evidence type="ECO:0000259" key="10">
    <source>
        <dbReference type="Pfam" id="PF04290"/>
    </source>
</evidence>
<keyword evidence="12" id="KW-1185">Reference proteome</keyword>
<proteinExistence type="inferred from homology"/>
<dbReference type="GO" id="GO:0022857">
    <property type="term" value="F:transmembrane transporter activity"/>
    <property type="evidence" value="ECO:0007669"/>
    <property type="project" value="TreeGrafter"/>
</dbReference>
<dbReference type="STRING" id="1123071.SAMN02745181_0930"/>
<dbReference type="InterPro" id="IPR007387">
    <property type="entry name" value="TRAP_DctQ"/>
</dbReference>
<dbReference type="AlphaFoldDB" id="A0A1M6E4F6"/>
<evidence type="ECO:0000313" key="12">
    <source>
        <dbReference type="Proteomes" id="UP000184510"/>
    </source>
</evidence>
<keyword evidence="2" id="KW-0813">Transport</keyword>
<feature type="transmembrane region" description="Helical" evidence="9">
    <location>
        <begin position="34"/>
        <end position="52"/>
    </location>
</feature>
<keyword evidence="6 9" id="KW-1133">Transmembrane helix</keyword>
<feature type="transmembrane region" description="Helical" evidence="9">
    <location>
        <begin position="73"/>
        <end position="94"/>
    </location>
</feature>
<feature type="domain" description="Tripartite ATP-independent periplasmic transporters DctQ component" evidence="10">
    <location>
        <begin position="17"/>
        <end position="138"/>
    </location>
</feature>
<comment type="similarity">
    <text evidence="8">Belongs to the TRAP transporter small permease family.</text>
</comment>
<dbReference type="PANTHER" id="PTHR35011:SF5">
    <property type="entry name" value="SIALIC ACID TRAP TRANSPORTER SMALL PERMEASE PROTEIN SIAQ"/>
    <property type="match status" value="1"/>
</dbReference>